<comment type="caution">
    <text evidence="4">The sequence shown here is derived from an EMBL/GenBank/DDBJ whole genome shotgun (WGS) entry which is preliminary data.</text>
</comment>
<dbReference type="Proteomes" id="UP000432727">
    <property type="component" value="Unassembled WGS sequence"/>
</dbReference>
<dbReference type="GO" id="GO:0008080">
    <property type="term" value="F:N-acetyltransferase activity"/>
    <property type="evidence" value="ECO:0007669"/>
    <property type="project" value="TreeGrafter"/>
</dbReference>
<keyword evidence="5" id="KW-1185">Reference proteome</keyword>
<dbReference type="RefSeq" id="WP_160595901.1">
    <property type="nucleotide sequence ID" value="NZ_WTYI01000001.1"/>
</dbReference>
<accession>A0A6I4TNM6</accession>
<reference evidence="4 5" key="1">
    <citation type="submission" date="2019-12" db="EMBL/GenBank/DDBJ databases">
        <title>Genomic-based taxomic classification of the family Erythrobacteraceae.</title>
        <authorList>
            <person name="Xu L."/>
        </authorList>
    </citation>
    <scope>NUCLEOTIDE SEQUENCE [LARGE SCALE GENOMIC DNA]</scope>
    <source>
        <strain evidence="4 5">JCM 12189</strain>
    </source>
</reference>
<dbReference type="InterPro" id="IPR016181">
    <property type="entry name" value="Acyl_CoA_acyltransferase"/>
</dbReference>
<gene>
    <name evidence="4" type="ORF">GRI34_10630</name>
</gene>
<name>A0A6I4TNM6_9SPHN</name>
<dbReference type="InterPro" id="IPR051016">
    <property type="entry name" value="Diverse_Substrate_AcTransf"/>
</dbReference>
<dbReference type="PANTHER" id="PTHR10545:SF29">
    <property type="entry name" value="GH14572P-RELATED"/>
    <property type="match status" value="1"/>
</dbReference>
<dbReference type="Pfam" id="PF00583">
    <property type="entry name" value="Acetyltransf_1"/>
    <property type="match status" value="1"/>
</dbReference>
<organism evidence="4 5">
    <name type="scientific">Qipengyuania aquimaris</name>
    <dbReference type="NCBI Taxonomy" id="255984"/>
    <lineage>
        <taxon>Bacteria</taxon>
        <taxon>Pseudomonadati</taxon>
        <taxon>Pseudomonadota</taxon>
        <taxon>Alphaproteobacteria</taxon>
        <taxon>Sphingomonadales</taxon>
        <taxon>Erythrobacteraceae</taxon>
        <taxon>Qipengyuania</taxon>
    </lineage>
</organism>
<dbReference type="SUPFAM" id="SSF55729">
    <property type="entry name" value="Acyl-CoA N-acyltransferases (Nat)"/>
    <property type="match status" value="1"/>
</dbReference>
<keyword evidence="1 4" id="KW-0808">Transferase</keyword>
<dbReference type="PANTHER" id="PTHR10545">
    <property type="entry name" value="DIAMINE N-ACETYLTRANSFERASE"/>
    <property type="match status" value="1"/>
</dbReference>
<sequence length="161" mass="17389">MTEITTRIADYGDESDANTVVELLDCYARDPMGGGEALSDEVRENLVPGLANTPGAFSILAFDGDRAVGLSNCFTGYSTFAAKPLVNIHDMVVRDGQRGKGVGKAMFDAIHDEARRMGACKVTLEVLSGNHPAKGLYTAQGYGDYELDPDKGHALFWQKRL</sequence>
<evidence type="ECO:0000313" key="4">
    <source>
        <dbReference type="EMBL" id="MXO96869.1"/>
    </source>
</evidence>
<dbReference type="Gene3D" id="3.40.630.30">
    <property type="match status" value="1"/>
</dbReference>
<dbReference type="AlphaFoldDB" id="A0A6I4TNM6"/>
<evidence type="ECO:0000259" key="3">
    <source>
        <dbReference type="PROSITE" id="PS51186"/>
    </source>
</evidence>
<proteinExistence type="predicted"/>
<keyword evidence="2" id="KW-0012">Acyltransferase</keyword>
<dbReference type="CDD" id="cd04301">
    <property type="entry name" value="NAT_SF"/>
    <property type="match status" value="1"/>
</dbReference>
<feature type="domain" description="N-acetyltransferase" evidence="3">
    <location>
        <begin position="4"/>
        <end position="161"/>
    </location>
</feature>
<dbReference type="EMBL" id="WTYI01000001">
    <property type="protein sequence ID" value="MXO96869.1"/>
    <property type="molecule type" value="Genomic_DNA"/>
</dbReference>
<dbReference type="OrthoDB" id="9805924at2"/>
<dbReference type="PROSITE" id="PS51186">
    <property type="entry name" value="GNAT"/>
    <property type="match status" value="1"/>
</dbReference>
<evidence type="ECO:0000256" key="2">
    <source>
        <dbReference type="ARBA" id="ARBA00023315"/>
    </source>
</evidence>
<protein>
    <submittedName>
        <fullName evidence="4">GNAT family N-acetyltransferase</fullName>
    </submittedName>
</protein>
<evidence type="ECO:0000313" key="5">
    <source>
        <dbReference type="Proteomes" id="UP000432727"/>
    </source>
</evidence>
<evidence type="ECO:0000256" key="1">
    <source>
        <dbReference type="ARBA" id="ARBA00022679"/>
    </source>
</evidence>
<dbReference type="InterPro" id="IPR000182">
    <property type="entry name" value="GNAT_dom"/>
</dbReference>